<dbReference type="Proteomes" id="UP000288168">
    <property type="component" value="Unassembled WGS sequence"/>
</dbReference>
<evidence type="ECO:0000313" key="3">
    <source>
        <dbReference type="Proteomes" id="UP000288168"/>
    </source>
</evidence>
<reference evidence="2 3" key="1">
    <citation type="submission" date="2017-06" db="EMBL/GenBank/DDBJ databases">
        <title>Comparative genomic analysis of Ambrosia Fusariam Clade fungi.</title>
        <authorList>
            <person name="Stajich J.E."/>
            <person name="Carrillo J."/>
            <person name="Kijimoto T."/>
            <person name="Eskalen A."/>
            <person name="O'Donnell K."/>
            <person name="Kasson M."/>
        </authorList>
    </citation>
    <scope>NUCLEOTIDE SEQUENCE [LARGE SCALE GENOMIC DNA]</scope>
    <source>
        <strain evidence="2 3">NRRL62584</strain>
    </source>
</reference>
<evidence type="ECO:0000313" key="2">
    <source>
        <dbReference type="EMBL" id="RSL67450.1"/>
    </source>
</evidence>
<feature type="region of interest" description="Disordered" evidence="1">
    <location>
        <begin position="143"/>
        <end position="184"/>
    </location>
</feature>
<name>A0A428QQA9_9HYPO</name>
<dbReference type="AlphaFoldDB" id="A0A428QQA9"/>
<keyword evidence="3" id="KW-1185">Reference proteome</keyword>
<proteinExistence type="predicted"/>
<dbReference type="EMBL" id="NKCI01000020">
    <property type="protein sequence ID" value="RSL67450.1"/>
    <property type="molecule type" value="Genomic_DNA"/>
</dbReference>
<accession>A0A428QQA9</accession>
<gene>
    <name evidence="2" type="ORF">CEP54_003206</name>
</gene>
<protein>
    <submittedName>
        <fullName evidence="2">Uncharacterized protein</fullName>
    </submittedName>
</protein>
<sequence>MSPRGRLFSDCWRHEPPTKQFLSGGEANRGAVITNETPLLGVDGCLSNQAHLITQRRVFVNRITSRSLLFASLDFTRVESKTAKRNLRRVQVTRIVTAYGRSPSQRQRSAAINNARPRDSPSELAWIEKVTGHRRLPGSLRFAQAPQSPPIERPPGTSVDGFTRRNTSYSTSANPSGCFPSSSPTYTIYDTSI</sequence>
<evidence type="ECO:0000256" key="1">
    <source>
        <dbReference type="SAM" id="MobiDB-lite"/>
    </source>
</evidence>
<organism evidence="2 3">
    <name type="scientific">Fusarium duplospermum</name>
    <dbReference type="NCBI Taxonomy" id="1325734"/>
    <lineage>
        <taxon>Eukaryota</taxon>
        <taxon>Fungi</taxon>
        <taxon>Dikarya</taxon>
        <taxon>Ascomycota</taxon>
        <taxon>Pezizomycotina</taxon>
        <taxon>Sordariomycetes</taxon>
        <taxon>Hypocreomycetidae</taxon>
        <taxon>Hypocreales</taxon>
        <taxon>Nectriaceae</taxon>
        <taxon>Fusarium</taxon>
        <taxon>Fusarium solani species complex</taxon>
    </lineage>
</organism>
<comment type="caution">
    <text evidence="2">The sequence shown here is derived from an EMBL/GenBank/DDBJ whole genome shotgun (WGS) entry which is preliminary data.</text>
</comment>
<feature type="compositionally biased region" description="Polar residues" evidence="1">
    <location>
        <begin position="164"/>
        <end position="184"/>
    </location>
</feature>